<keyword evidence="2" id="KW-1185">Reference proteome</keyword>
<accession>A0A1E2UR31</accession>
<dbReference type="OrthoDB" id="9933546at2"/>
<protein>
    <submittedName>
        <fullName evidence="1">Uncharacterized protein</fullName>
    </submittedName>
</protein>
<dbReference type="RefSeq" id="WP_069004969.1">
    <property type="nucleotide sequence ID" value="NZ_LVJW01000003.1"/>
</dbReference>
<sequence length="63" mass="7402">MFKFNEDEGWQVNADQQLITHQNGFKAEYKGNCIYGIKHFPIEATIHDIRNMVSKAEEFLSRL</sequence>
<dbReference type="Proteomes" id="UP000094849">
    <property type="component" value="Unassembled WGS sequence"/>
</dbReference>
<name>A0A1E2UR31_9GAMM</name>
<proteinExistence type="predicted"/>
<gene>
    <name evidence="1" type="ORF">A3196_10785</name>
</gene>
<reference evidence="1 2" key="1">
    <citation type="submission" date="2016-03" db="EMBL/GenBank/DDBJ databases">
        <title>Chemosynthetic sulphur-oxidizing symbionts of marine invertebrate animals are capable of nitrogen fixation.</title>
        <authorList>
            <person name="Petersen J.M."/>
            <person name="Kemper A."/>
            <person name="Gruber-Vodicka H."/>
            <person name="Cardini U."/>
            <person name="Geest Mvander."/>
            <person name="Kleiner M."/>
            <person name="Bulgheresi S."/>
            <person name="Fussmann M."/>
            <person name="Herbold C."/>
            <person name="Seah B.K.B."/>
            <person name="Antony C.Paul."/>
            <person name="Liu D."/>
            <person name="Belitz A."/>
            <person name="Weber M."/>
        </authorList>
    </citation>
    <scope>NUCLEOTIDE SEQUENCE [LARGE SCALE GENOMIC DNA]</scope>
    <source>
        <strain evidence="1">G_D</strain>
    </source>
</reference>
<dbReference type="AlphaFoldDB" id="A0A1E2UR31"/>
<dbReference type="EMBL" id="LVJZ01000003">
    <property type="protein sequence ID" value="ODB97200.1"/>
    <property type="molecule type" value="Genomic_DNA"/>
</dbReference>
<organism evidence="1 2">
    <name type="scientific">Candidatus Thiodiazotropha endoloripes</name>
    <dbReference type="NCBI Taxonomy" id="1818881"/>
    <lineage>
        <taxon>Bacteria</taxon>
        <taxon>Pseudomonadati</taxon>
        <taxon>Pseudomonadota</taxon>
        <taxon>Gammaproteobacteria</taxon>
        <taxon>Chromatiales</taxon>
        <taxon>Sedimenticolaceae</taxon>
        <taxon>Candidatus Thiodiazotropha</taxon>
    </lineage>
</organism>
<evidence type="ECO:0000313" key="2">
    <source>
        <dbReference type="Proteomes" id="UP000094849"/>
    </source>
</evidence>
<evidence type="ECO:0000313" key="1">
    <source>
        <dbReference type="EMBL" id="ODB97200.1"/>
    </source>
</evidence>
<comment type="caution">
    <text evidence="1">The sequence shown here is derived from an EMBL/GenBank/DDBJ whole genome shotgun (WGS) entry which is preliminary data.</text>
</comment>